<proteinExistence type="predicted"/>
<dbReference type="Proteomes" id="UP001158576">
    <property type="component" value="Chromosome XSR"/>
</dbReference>
<reference evidence="2 3" key="1">
    <citation type="submission" date="2021-04" db="EMBL/GenBank/DDBJ databases">
        <authorList>
            <person name="Bliznina A."/>
        </authorList>
    </citation>
    <scope>NUCLEOTIDE SEQUENCE [LARGE SCALE GENOMIC DNA]</scope>
</reference>
<feature type="compositionally biased region" description="Basic and acidic residues" evidence="1">
    <location>
        <begin position="43"/>
        <end position="57"/>
    </location>
</feature>
<evidence type="ECO:0000313" key="2">
    <source>
        <dbReference type="EMBL" id="CAG5097698.1"/>
    </source>
</evidence>
<feature type="compositionally biased region" description="Acidic residues" evidence="1">
    <location>
        <begin position="223"/>
        <end position="233"/>
    </location>
</feature>
<keyword evidence="3" id="KW-1185">Reference proteome</keyword>
<accession>A0ABN7SJF9</accession>
<evidence type="ECO:0000313" key="3">
    <source>
        <dbReference type="Proteomes" id="UP001158576"/>
    </source>
</evidence>
<dbReference type="EMBL" id="OU015569">
    <property type="protein sequence ID" value="CAG5097698.1"/>
    <property type="molecule type" value="Genomic_DNA"/>
</dbReference>
<feature type="region of interest" description="Disordered" evidence="1">
    <location>
        <begin position="1"/>
        <end position="71"/>
    </location>
</feature>
<feature type="compositionally biased region" description="Polar residues" evidence="1">
    <location>
        <begin position="27"/>
        <end position="36"/>
    </location>
</feature>
<evidence type="ECO:0000256" key="1">
    <source>
        <dbReference type="SAM" id="MobiDB-lite"/>
    </source>
</evidence>
<feature type="compositionally biased region" description="Basic and acidic residues" evidence="1">
    <location>
        <begin position="185"/>
        <end position="212"/>
    </location>
</feature>
<feature type="region of interest" description="Disordered" evidence="1">
    <location>
        <begin position="150"/>
        <end position="233"/>
    </location>
</feature>
<name>A0ABN7SJF9_OIKDI</name>
<feature type="compositionally biased region" description="Basic residues" evidence="1">
    <location>
        <begin position="58"/>
        <end position="71"/>
    </location>
</feature>
<sequence length="233" mass="26452">MREMSDAKRRTTFEQSDLPTPRKIYHSSISISSFEGNKSGMRPGDKHKAKASREYQKKHGLIPAKQSKKQKEKAAIAKLESNWDRYDDPSINHETRGLSLQELLGRAKAPSAFLTPPVESTFHPKYKYPVKIQDWEVALAGLDLSKLLKNVSVEARKAENRPEDEEESEMTPPTEEEIDDPQAAQKEENSEAEKKRPEERPSKEIEADKEETISAEEGSSSESDLEDWLDSVI</sequence>
<gene>
    <name evidence="2" type="ORF">OKIOD_LOCUS6750</name>
</gene>
<feature type="compositionally biased region" description="Acidic residues" evidence="1">
    <location>
        <begin position="162"/>
        <end position="180"/>
    </location>
</feature>
<feature type="compositionally biased region" description="Basic and acidic residues" evidence="1">
    <location>
        <begin position="1"/>
        <end position="12"/>
    </location>
</feature>
<organism evidence="2 3">
    <name type="scientific">Oikopleura dioica</name>
    <name type="common">Tunicate</name>
    <dbReference type="NCBI Taxonomy" id="34765"/>
    <lineage>
        <taxon>Eukaryota</taxon>
        <taxon>Metazoa</taxon>
        <taxon>Chordata</taxon>
        <taxon>Tunicata</taxon>
        <taxon>Appendicularia</taxon>
        <taxon>Copelata</taxon>
        <taxon>Oikopleuridae</taxon>
        <taxon>Oikopleura</taxon>
    </lineage>
</organism>
<protein>
    <submittedName>
        <fullName evidence="2">Oidioi.mRNA.OKI2018_I69.XSR.g15192.t1.cds</fullName>
    </submittedName>
</protein>